<dbReference type="GO" id="GO:0005634">
    <property type="term" value="C:nucleus"/>
    <property type="evidence" value="ECO:0007669"/>
    <property type="project" value="TreeGrafter"/>
</dbReference>
<dbReference type="GO" id="GO:0004842">
    <property type="term" value="F:ubiquitin-protein transferase activity"/>
    <property type="evidence" value="ECO:0007669"/>
    <property type="project" value="TreeGrafter"/>
</dbReference>
<dbReference type="InterPro" id="IPR052079">
    <property type="entry name" value="E3_ligase/Copine_domain"/>
</dbReference>
<dbReference type="PANTHER" id="PTHR45751:SF11">
    <property type="entry name" value="COPINE FAMILY PROTEIN 2"/>
    <property type="match status" value="1"/>
</dbReference>
<sequence length="59" mass="6445">MAGPTSFAPIIGEAIDIVERSGRQYHVLLIIADGQDSLLIITIGSSWFCYLGWLYGKST</sequence>
<feature type="domain" description="Copine C-terminal" evidence="2">
    <location>
        <begin position="1"/>
        <end position="37"/>
    </location>
</feature>
<evidence type="ECO:0000313" key="4">
    <source>
        <dbReference type="Proteomes" id="UP001177140"/>
    </source>
</evidence>
<dbReference type="GO" id="GO:0016567">
    <property type="term" value="P:protein ubiquitination"/>
    <property type="evidence" value="ECO:0007669"/>
    <property type="project" value="TreeGrafter"/>
</dbReference>
<keyword evidence="1" id="KW-0472">Membrane</keyword>
<protein>
    <recommendedName>
        <fullName evidence="2">Copine C-terminal domain-containing protein</fullName>
    </recommendedName>
</protein>
<dbReference type="PANTHER" id="PTHR45751">
    <property type="entry name" value="COPINE FAMILY PROTEIN 1"/>
    <property type="match status" value="1"/>
</dbReference>
<keyword evidence="1" id="KW-0812">Transmembrane</keyword>
<dbReference type="InterPro" id="IPR010734">
    <property type="entry name" value="Copine_C"/>
</dbReference>
<proteinExistence type="predicted"/>
<keyword evidence="1" id="KW-1133">Transmembrane helix</keyword>
<evidence type="ECO:0000313" key="3">
    <source>
        <dbReference type="EMBL" id="MCL7030853.1"/>
    </source>
</evidence>
<reference evidence="3" key="1">
    <citation type="submission" date="2022-03" db="EMBL/GenBank/DDBJ databases">
        <title>A functionally conserved STORR gene fusion in Papaver species that diverged 16.8 million years ago.</title>
        <authorList>
            <person name="Catania T."/>
        </authorList>
    </citation>
    <scope>NUCLEOTIDE SEQUENCE</scope>
    <source>
        <strain evidence="3">S-191538</strain>
    </source>
</reference>
<name>A0AA41SCR4_PAPNU</name>
<accession>A0AA41SCR4</accession>
<dbReference type="Proteomes" id="UP001177140">
    <property type="component" value="Unassembled WGS sequence"/>
</dbReference>
<dbReference type="EMBL" id="JAJJMA010106021">
    <property type="protein sequence ID" value="MCL7030853.1"/>
    <property type="molecule type" value="Genomic_DNA"/>
</dbReference>
<gene>
    <name evidence="3" type="ORF">MKW94_001568</name>
</gene>
<dbReference type="AlphaFoldDB" id="A0AA41SCR4"/>
<keyword evidence="4" id="KW-1185">Reference proteome</keyword>
<feature type="transmembrane region" description="Helical" evidence="1">
    <location>
        <begin position="38"/>
        <end position="56"/>
    </location>
</feature>
<dbReference type="Pfam" id="PF07002">
    <property type="entry name" value="Copine"/>
    <property type="match status" value="1"/>
</dbReference>
<organism evidence="3 4">
    <name type="scientific">Papaver nudicaule</name>
    <name type="common">Iceland poppy</name>
    <dbReference type="NCBI Taxonomy" id="74823"/>
    <lineage>
        <taxon>Eukaryota</taxon>
        <taxon>Viridiplantae</taxon>
        <taxon>Streptophyta</taxon>
        <taxon>Embryophyta</taxon>
        <taxon>Tracheophyta</taxon>
        <taxon>Spermatophyta</taxon>
        <taxon>Magnoliopsida</taxon>
        <taxon>Ranunculales</taxon>
        <taxon>Papaveraceae</taxon>
        <taxon>Papaveroideae</taxon>
        <taxon>Papaver</taxon>
    </lineage>
</organism>
<comment type="caution">
    <text evidence="3">The sequence shown here is derived from an EMBL/GenBank/DDBJ whole genome shotgun (WGS) entry which is preliminary data.</text>
</comment>
<evidence type="ECO:0000259" key="2">
    <source>
        <dbReference type="Pfam" id="PF07002"/>
    </source>
</evidence>
<evidence type="ECO:0000256" key="1">
    <source>
        <dbReference type="SAM" id="Phobius"/>
    </source>
</evidence>